<evidence type="ECO:0000256" key="1">
    <source>
        <dbReference type="ARBA" id="ARBA00022679"/>
    </source>
</evidence>
<evidence type="ECO:0000256" key="2">
    <source>
        <dbReference type="ARBA" id="ARBA00022691"/>
    </source>
</evidence>
<dbReference type="InterPro" id="IPR041698">
    <property type="entry name" value="Methyltransf_25"/>
</dbReference>
<dbReference type="Pfam" id="PF13649">
    <property type="entry name" value="Methyltransf_25"/>
    <property type="match status" value="1"/>
</dbReference>
<feature type="binding site" evidence="3">
    <location>
        <begin position="110"/>
        <end position="111"/>
    </location>
    <ligand>
        <name>S-adenosyl-L-methionine</name>
        <dbReference type="ChEBI" id="CHEBI:59789"/>
    </ligand>
</feature>
<comment type="function">
    <text evidence="3">Catalyzes the conversion of S-adenosyl-L-methionine (SAM) to carboxy-S-adenosyl-L-methionine (Cx-SAM).</text>
</comment>
<dbReference type="PANTHER" id="PTHR43861">
    <property type="entry name" value="TRANS-ACONITATE 2-METHYLTRANSFERASE-RELATED"/>
    <property type="match status" value="1"/>
</dbReference>
<evidence type="ECO:0000256" key="3">
    <source>
        <dbReference type="HAMAP-Rule" id="MF_01589"/>
    </source>
</evidence>
<dbReference type="KEGG" id="uam:UABAM_06534"/>
<dbReference type="PANTHER" id="PTHR43861:SF2">
    <property type="entry name" value="CARBOXY-S-ADENOSYL-L-METHIONINE SYNTHASE"/>
    <property type="match status" value="1"/>
</dbReference>
<dbReference type="EC" id="2.1.3.-" evidence="3"/>
<evidence type="ECO:0000313" key="7">
    <source>
        <dbReference type="Proteomes" id="UP000326354"/>
    </source>
</evidence>
<feature type="domain" description="Methyltransferase" evidence="5">
    <location>
        <begin position="59"/>
        <end position="151"/>
    </location>
</feature>
<feature type="binding site" evidence="3 4">
    <location>
        <begin position="63"/>
        <end position="65"/>
    </location>
    <ligand>
        <name>S-adenosyl-L-methionine</name>
        <dbReference type="ChEBI" id="CHEBI:59789"/>
    </ligand>
</feature>
<sequence length="231" mass="26730">MTYDNIYSSPRKKIERFRFDKEVVDVFDNMITRSVPGYLTIVQMISMMANNYVQPNTSIYDLGCSLGKVSNAIRQKCATPIIAVDSSEEMVQSAQKNLQGLSDIQVICEDVCKTKIENASVVIMNFTLQFIPREKRQQLLEKIYAGLHPQGIFILSEKIQNSTLQIDLHQSFKKDQGYSQLEIEQKKRALQNFMLLDSKDEHLQRLHSVGFTKNELWFQCFNFVSFFSQKC</sequence>
<dbReference type="GO" id="GO:1904047">
    <property type="term" value="F:S-adenosyl-L-methionine binding"/>
    <property type="evidence" value="ECO:0007669"/>
    <property type="project" value="UniProtKB-UniRule"/>
</dbReference>
<evidence type="ECO:0000259" key="5">
    <source>
        <dbReference type="Pfam" id="PF13649"/>
    </source>
</evidence>
<dbReference type="EMBL" id="AP019860">
    <property type="protein sequence ID" value="BBM88118.1"/>
    <property type="molecule type" value="Genomic_DNA"/>
</dbReference>
<accession>A0A5S9F6V8</accession>
<dbReference type="InterPro" id="IPR029063">
    <property type="entry name" value="SAM-dependent_MTases_sf"/>
</dbReference>
<keyword evidence="2 3" id="KW-0949">S-adenosyl-L-methionine</keyword>
<dbReference type="AlphaFoldDB" id="A0A5S9F6V8"/>
<dbReference type="Proteomes" id="UP000326354">
    <property type="component" value="Chromosome"/>
</dbReference>
<evidence type="ECO:0000313" key="6">
    <source>
        <dbReference type="EMBL" id="BBM88118.1"/>
    </source>
</evidence>
<dbReference type="RefSeq" id="WP_151972314.1">
    <property type="nucleotide sequence ID" value="NZ_AP019860.1"/>
</dbReference>
<dbReference type="CDD" id="cd02440">
    <property type="entry name" value="AdoMet_MTases"/>
    <property type="match status" value="1"/>
</dbReference>
<dbReference type="HAMAP" id="MF_01589">
    <property type="entry name" value="Cx_SAM_synthase"/>
    <property type="match status" value="1"/>
</dbReference>
<proteinExistence type="inferred from homology"/>
<keyword evidence="7" id="KW-1185">Reference proteome</keyword>
<dbReference type="PIRSF" id="PIRSF006325">
    <property type="entry name" value="MeTrfase_bac"/>
    <property type="match status" value="1"/>
</dbReference>
<gene>
    <name evidence="3" type="primary">cmoA</name>
    <name evidence="6" type="ORF">UABAM_06534</name>
</gene>
<dbReference type="SUPFAM" id="SSF53335">
    <property type="entry name" value="S-adenosyl-L-methionine-dependent methyltransferases"/>
    <property type="match status" value="1"/>
</dbReference>
<dbReference type="NCBIfam" id="TIGR00740">
    <property type="entry name" value="carboxy-S-adenosyl-L-methionine synthase CmoA"/>
    <property type="match status" value="1"/>
</dbReference>
<keyword evidence="1 3" id="KW-0808">Transferase</keyword>
<feature type="binding site" evidence="3 4">
    <location>
        <position position="38"/>
    </location>
    <ligand>
        <name>S-adenosyl-L-methionine</name>
        <dbReference type="ChEBI" id="CHEBI:59789"/>
    </ligand>
</feature>
<organism evidence="6 7">
    <name type="scientific">Uabimicrobium amorphum</name>
    <dbReference type="NCBI Taxonomy" id="2596890"/>
    <lineage>
        <taxon>Bacteria</taxon>
        <taxon>Pseudomonadati</taxon>
        <taxon>Planctomycetota</taxon>
        <taxon>Candidatus Uabimicrobiia</taxon>
        <taxon>Candidatus Uabimicrobiales</taxon>
        <taxon>Candidatus Uabimicrobiaceae</taxon>
        <taxon>Candidatus Uabimicrobium</taxon>
    </lineage>
</organism>
<evidence type="ECO:0000256" key="4">
    <source>
        <dbReference type="PIRSR" id="PIRSR006325-1"/>
    </source>
</evidence>
<name>A0A5S9F6V8_UABAM</name>
<feature type="binding site" evidence="3 4">
    <location>
        <position position="125"/>
    </location>
    <ligand>
        <name>S-adenosyl-L-methionine</name>
        <dbReference type="ChEBI" id="CHEBI:59789"/>
    </ligand>
</feature>
<comment type="caution">
    <text evidence="3">Lacks conserved residue(s) required for the propagation of feature annotation.</text>
</comment>
<comment type="similarity">
    <text evidence="3">Belongs to the class I-like SAM-binding methyltransferase superfamily. Cx-SAM synthase family.</text>
</comment>
<dbReference type="OrthoDB" id="9779941at2"/>
<dbReference type="InterPro" id="IPR005271">
    <property type="entry name" value="CmoA"/>
</dbReference>
<protein>
    <recommendedName>
        <fullName evidence="3">Carboxy-S-adenosyl-L-methionine synthase</fullName>
        <shortName evidence="3">Cx-SAM synthase</shortName>
        <ecNumber evidence="3">2.1.3.-</ecNumber>
    </recommendedName>
</protein>
<dbReference type="Gene3D" id="3.40.50.150">
    <property type="entry name" value="Vaccinia Virus protein VP39"/>
    <property type="match status" value="1"/>
</dbReference>
<reference evidence="6 7" key="1">
    <citation type="submission" date="2019-08" db="EMBL/GenBank/DDBJ databases">
        <title>Complete genome sequence of Candidatus Uab amorphum.</title>
        <authorList>
            <person name="Shiratori T."/>
            <person name="Suzuki S."/>
            <person name="Kakizawa Y."/>
            <person name="Ishida K."/>
        </authorList>
    </citation>
    <scope>NUCLEOTIDE SEQUENCE [LARGE SCALE GENOMIC DNA]</scope>
    <source>
        <strain evidence="6 7">SRT547</strain>
    </source>
</reference>
<dbReference type="GO" id="GO:0002098">
    <property type="term" value="P:tRNA wobble uridine modification"/>
    <property type="evidence" value="ECO:0007669"/>
    <property type="project" value="InterPro"/>
</dbReference>
<comment type="catalytic activity">
    <reaction evidence="3">
        <text>prephenate + S-adenosyl-L-methionine = carboxy-S-adenosyl-L-methionine + 3-phenylpyruvate + H2O</text>
        <dbReference type="Rhea" id="RHEA:51692"/>
        <dbReference type="ChEBI" id="CHEBI:15377"/>
        <dbReference type="ChEBI" id="CHEBI:18005"/>
        <dbReference type="ChEBI" id="CHEBI:29934"/>
        <dbReference type="ChEBI" id="CHEBI:59789"/>
        <dbReference type="ChEBI" id="CHEBI:134278"/>
    </reaction>
</comment>
<dbReference type="GO" id="GO:0016743">
    <property type="term" value="F:carboxyl- or carbamoyltransferase activity"/>
    <property type="evidence" value="ECO:0007669"/>
    <property type="project" value="UniProtKB-UniRule"/>
</dbReference>